<feature type="signal peptide" evidence="1">
    <location>
        <begin position="1"/>
        <end position="19"/>
    </location>
</feature>
<evidence type="ECO:0000313" key="3">
    <source>
        <dbReference type="Proteomes" id="UP000193467"/>
    </source>
</evidence>
<feature type="chain" id="PRO_5012824618" evidence="1">
    <location>
        <begin position="20"/>
        <end position="264"/>
    </location>
</feature>
<evidence type="ECO:0000256" key="1">
    <source>
        <dbReference type="SAM" id="SignalP"/>
    </source>
</evidence>
<sequence length="264" mass="28624">MRSFAALVAAFALLNFASASPLKEFSLDDPSLLGRDYPLLDKREARAEAVSRIAATKARNAKKARALEYEKHFNMVERAIEEMAKAEGLTKRDLERRDIHRRAVAKVQCGVGAKASTPICVKYALASEIPANGRVACNSNTGRCQIVCNNNYTLRNGFCYKNANICTGKVCPAAPRNGVYLCTPGPRCTLVCNFGQTPNAAGTACVNTKFDANNCGAEGNVCPPSYNGIGSVHCWNFRCGITCPNGYYRRTSSTGQYYCSTTQA</sequence>
<name>A0A1Y2FEL3_9BASI</name>
<evidence type="ECO:0000313" key="2">
    <source>
        <dbReference type="EMBL" id="ORY81275.1"/>
    </source>
</evidence>
<comment type="caution">
    <text evidence="2">The sequence shown here is derived from an EMBL/GenBank/DDBJ whole genome shotgun (WGS) entry which is preliminary data.</text>
</comment>
<gene>
    <name evidence="2" type="ORF">BCR35DRAFT_304148</name>
</gene>
<reference evidence="2 3" key="1">
    <citation type="submission" date="2016-07" db="EMBL/GenBank/DDBJ databases">
        <title>Pervasive Adenine N6-methylation of Active Genes in Fungi.</title>
        <authorList>
            <consortium name="DOE Joint Genome Institute"/>
            <person name="Mondo S.J."/>
            <person name="Dannebaum R.O."/>
            <person name="Kuo R.C."/>
            <person name="Labutti K."/>
            <person name="Haridas S."/>
            <person name="Kuo A."/>
            <person name="Salamov A."/>
            <person name="Ahrendt S.R."/>
            <person name="Lipzen A."/>
            <person name="Sullivan W."/>
            <person name="Andreopoulos W.B."/>
            <person name="Clum A."/>
            <person name="Lindquist E."/>
            <person name="Daum C."/>
            <person name="Ramamoorthy G.K."/>
            <person name="Gryganskyi A."/>
            <person name="Culley D."/>
            <person name="Magnuson J.K."/>
            <person name="James T.Y."/>
            <person name="O'Malley M.A."/>
            <person name="Stajich J.E."/>
            <person name="Spatafora J.W."/>
            <person name="Visel A."/>
            <person name="Grigoriev I.V."/>
        </authorList>
    </citation>
    <scope>NUCLEOTIDE SEQUENCE [LARGE SCALE GENOMIC DNA]</scope>
    <source>
        <strain evidence="2 3">62-1032</strain>
    </source>
</reference>
<protein>
    <submittedName>
        <fullName evidence="2">Uncharacterized protein</fullName>
    </submittedName>
</protein>
<dbReference type="InParanoid" id="A0A1Y2FEL3"/>
<dbReference type="Proteomes" id="UP000193467">
    <property type="component" value="Unassembled WGS sequence"/>
</dbReference>
<dbReference type="OrthoDB" id="2525137at2759"/>
<keyword evidence="1" id="KW-0732">Signal</keyword>
<organism evidence="2 3">
    <name type="scientific">Leucosporidium creatinivorum</name>
    <dbReference type="NCBI Taxonomy" id="106004"/>
    <lineage>
        <taxon>Eukaryota</taxon>
        <taxon>Fungi</taxon>
        <taxon>Dikarya</taxon>
        <taxon>Basidiomycota</taxon>
        <taxon>Pucciniomycotina</taxon>
        <taxon>Microbotryomycetes</taxon>
        <taxon>Leucosporidiales</taxon>
        <taxon>Leucosporidium</taxon>
    </lineage>
</organism>
<keyword evidence="3" id="KW-1185">Reference proteome</keyword>
<proteinExistence type="predicted"/>
<dbReference type="AlphaFoldDB" id="A0A1Y2FEL3"/>
<dbReference type="EMBL" id="MCGR01000023">
    <property type="protein sequence ID" value="ORY81275.1"/>
    <property type="molecule type" value="Genomic_DNA"/>
</dbReference>
<accession>A0A1Y2FEL3</accession>